<dbReference type="Proteomes" id="UP000244110">
    <property type="component" value="Unassembled WGS sequence"/>
</dbReference>
<evidence type="ECO:0000313" key="4">
    <source>
        <dbReference type="Proteomes" id="UP000244110"/>
    </source>
</evidence>
<proteinExistence type="predicted"/>
<feature type="domain" description="Integrase catalytic" evidence="2">
    <location>
        <begin position="4"/>
        <end position="70"/>
    </location>
</feature>
<comment type="caution">
    <text evidence="3">The sequence shown here is derived from an EMBL/GenBank/DDBJ whole genome shotgun (WGS) entry which is preliminary data.</text>
</comment>
<dbReference type="EMBL" id="QAOL01000046">
    <property type="protein sequence ID" value="PTQ79687.1"/>
    <property type="molecule type" value="Genomic_DNA"/>
</dbReference>
<sequence>REMGVHPSMGSVGDAYDNAMAESFFASLECELIDRRSWKNKTEARLAIFTWIESWYNPTRRHSGLGYLSPNNFERKLNEKNQIADKLQSAFTGRDSLDSMKKMSAKRGQLQLQLQKAFELYYSASLHVEKPKRAIPKMVYAAIFLLFAVPAMAMTTYGRITDRLADPMQEIASNEEEKTNKLKQSDDMPPGSVIPVSQPVIALPSTKESHFNAI</sequence>
<protein>
    <submittedName>
        <fullName evidence="3">Integrase-like protein</fullName>
    </submittedName>
</protein>
<dbReference type="InterPro" id="IPR001584">
    <property type="entry name" value="Integrase_cat-core"/>
</dbReference>
<dbReference type="Pfam" id="PF13683">
    <property type="entry name" value="rve_3"/>
    <property type="match status" value="1"/>
</dbReference>
<reference evidence="3 4" key="1">
    <citation type="submission" date="2018-04" db="EMBL/GenBank/DDBJ databases">
        <title>Active sludge and wastewater microbial communities from Klosterneuburg, Austria.</title>
        <authorList>
            <person name="Wagner M."/>
        </authorList>
    </citation>
    <scope>NUCLEOTIDE SEQUENCE [LARGE SCALE GENOMIC DNA]</scope>
    <source>
        <strain evidence="3 4">Nm4</strain>
    </source>
</reference>
<feature type="non-terminal residue" evidence="3">
    <location>
        <position position="1"/>
    </location>
</feature>
<dbReference type="PANTHER" id="PTHR46889">
    <property type="entry name" value="TRANSPOSASE INSF FOR INSERTION SEQUENCE IS3B-RELATED"/>
    <property type="match status" value="1"/>
</dbReference>
<keyword evidence="1" id="KW-0472">Membrane</keyword>
<dbReference type="InterPro" id="IPR012337">
    <property type="entry name" value="RNaseH-like_sf"/>
</dbReference>
<evidence type="ECO:0000313" key="3">
    <source>
        <dbReference type="EMBL" id="PTQ79687.1"/>
    </source>
</evidence>
<keyword evidence="1" id="KW-0812">Transmembrane</keyword>
<dbReference type="AlphaFoldDB" id="A0A2T5I776"/>
<gene>
    <name evidence="3" type="ORF">C8R28_10461</name>
</gene>
<dbReference type="PANTHER" id="PTHR46889:SF4">
    <property type="entry name" value="TRANSPOSASE INSO FOR INSERTION SEQUENCE ELEMENT IS911B-RELATED"/>
    <property type="match status" value="1"/>
</dbReference>
<accession>A0A2T5I776</accession>
<dbReference type="SUPFAM" id="SSF53098">
    <property type="entry name" value="Ribonuclease H-like"/>
    <property type="match status" value="1"/>
</dbReference>
<dbReference type="GO" id="GO:0015074">
    <property type="term" value="P:DNA integration"/>
    <property type="evidence" value="ECO:0007669"/>
    <property type="project" value="InterPro"/>
</dbReference>
<name>A0A2T5I776_9PROT</name>
<evidence type="ECO:0000259" key="2">
    <source>
        <dbReference type="Pfam" id="PF13683"/>
    </source>
</evidence>
<dbReference type="InterPro" id="IPR050900">
    <property type="entry name" value="Transposase_IS3/IS150/IS904"/>
</dbReference>
<organism evidence="3 4">
    <name type="scientific">Nitrosomonas ureae</name>
    <dbReference type="NCBI Taxonomy" id="44577"/>
    <lineage>
        <taxon>Bacteria</taxon>
        <taxon>Pseudomonadati</taxon>
        <taxon>Pseudomonadota</taxon>
        <taxon>Betaproteobacteria</taxon>
        <taxon>Nitrosomonadales</taxon>
        <taxon>Nitrosomonadaceae</taxon>
        <taxon>Nitrosomonas</taxon>
    </lineage>
</organism>
<evidence type="ECO:0000256" key="1">
    <source>
        <dbReference type="SAM" id="Phobius"/>
    </source>
</evidence>
<keyword evidence="1" id="KW-1133">Transmembrane helix</keyword>
<feature type="transmembrane region" description="Helical" evidence="1">
    <location>
        <begin position="139"/>
        <end position="160"/>
    </location>
</feature>